<evidence type="ECO:0000256" key="7">
    <source>
        <dbReference type="SAM" id="SignalP"/>
    </source>
</evidence>
<name>A0ABQ6AB84_9PROT</name>
<evidence type="ECO:0000256" key="4">
    <source>
        <dbReference type="ARBA" id="ARBA00022982"/>
    </source>
</evidence>
<keyword evidence="3 6" id="KW-0479">Metal-binding</keyword>
<dbReference type="InterPro" id="IPR009056">
    <property type="entry name" value="Cyt_c-like_dom"/>
</dbReference>
<feature type="chain" id="PRO_5046972523" description="Cytochrome c domain-containing protein" evidence="7">
    <location>
        <begin position="24"/>
        <end position="137"/>
    </location>
</feature>
<keyword evidence="5 6" id="KW-0408">Iron</keyword>
<evidence type="ECO:0000256" key="1">
    <source>
        <dbReference type="ARBA" id="ARBA00022448"/>
    </source>
</evidence>
<accession>A0ABQ6AB84</accession>
<dbReference type="InterPro" id="IPR051811">
    <property type="entry name" value="Cytochrome_c550/c551-like"/>
</dbReference>
<feature type="signal peptide" evidence="7">
    <location>
        <begin position="1"/>
        <end position="23"/>
    </location>
</feature>
<dbReference type="SUPFAM" id="SSF46626">
    <property type="entry name" value="Cytochrome c"/>
    <property type="match status" value="1"/>
</dbReference>
<dbReference type="RefSeq" id="WP_284258056.1">
    <property type="nucleotide sequence ID" value="NZ_BSOS01000065.1"/>
</dbReference>
<protein>
    <recommendedName>
        <fullName evidence="8">Cytochrome c domain-containing protein</fullName>
    </recommendedName>
</protein>
<evidence type="ECO:0000256" key="2">
    <source>
        <dbReference type="ARBA" id="ARBA00022617"/>
    </source>
</evidence>
<dbReference type="Proteomes" id="UP001156641">
    <property type="component" value="Unassembled WGS sequence"/>
</dbReference>
<gene>
    <name evidence="9" type="ORF">GCM10010909_20060</name>
</gene>
<keyword evidence="1" id="KW-0813">Transport</keyword>
<dbReference type="Pfam" id="PF13442">
    <property type="entry name" value="Cytochrome_CBB3"/>
    <property type="match status" value="1"/>
</dbReference>
<proteinExistence type="predicted"/>
<reference evidence="10" key="1">
    <citation type="journal article" date="2019" name="Int. J. Syst. Evol. Microbiol.">
        <title>The Global Catalogue of Microorganisms (GCM) 10K type strain sequencing project: providing services to taxonomists for standard genome sequencing and annotation.</title>
        <authorList>
            <consortium name="The Broad Institute Genomics Platform"/>
            <consortium name="The Broad Institute Genome Sequencing Center for Infectious Disease"/>
            <person name="Wu L."/>
            <person name="Ma J."/>
        </authorList>
    </citation>
    <scope>NUCLEOTIDE SEQUENCE [LARGE SCALE GENOMIC DNA]</scope>
    <source>
        <strain evidence="10">NBRC 112502</strain>
    </source>
</reference>
<dbReference type="Gene3D" id="1.10.760.10">
    <property type="entry name" value="Cytochrome c-like domain"/>
    <property type="match status" value="1"/>
</dbReference>
<sequence>MNAFKVTGLAAAGLLLATVAAMAATPPALYTQTQATAGAAVFAQSCAMCHGADLKGVAGPALIGPTFAAAGNKYTVGSVFTEIAQQMPVSAPGSLSHDQYTDIMAYILSKNGYPAGTAALDYTAGMASTVPFVSQVK</sequence>
<dbReference type="EMBL" id="BSOS01000065">
    <property type="protein sequence ID" value="GLR67325.1"/>
    <property type="molecule type" value="Genomic_DNA"/>
</dbReference>
<evidence type="ECO:0000313" key="10">
    <source>
        <dbReference type="Proteomes" id="UP001156641"/>
    </source>
</evidence>
<dbReference type="InterPro" id="IPR036909">
    <property type="entry name" value="Cyt_c-like_dom_sf"/>
</dbReference>
<evidence type="ECO:0000256" key="5">
    <source>
        <dbReference type="ARBA" id="ARBA00023004"/>
    </source>
</evidence>
<evidence type="ECO:0000256" key="6">
    <source>
        <dbReference type="PROSITE-ProRule" id="PRU00433"/>
    </source>
</evidence>
<organism evidence="9 10">
    <name type="scientific">Acidocella aquatica</name>
    <dbReference type="NCBI Taxonomy" id="1922313"/>
    <lineage>
        <taxon>Bacteria</taxon>
        <taxon>Pseudomonadati</taxon>
        <taxon>Pseudomonadota</taxon>
        <taxon>Alphaproteobacteria</taxon>
        <taxon>Acetobacterales</taxon>
        <taxon>Acidocellaceae</taxon>
        <taxon>Acidocella</taxon>
    </lineage>
</organism>
<keyword evidence="4" id="KW-0249">Electron transport</keyword>
<evidence type="ECO:0000313" key="9">
    <source>
        <dbReference type="EMBL" id="GLR67325.1"/>
    </source>
</evidence>
<keyword evidence="7" id="KW-0732">Signal</keyword>
<dbReference type="PANTHER" id="PTHR37823">
    <property type="entry name" value="CYTOCHROME C-553-LIKE"/>
    <property type="match status" value="1"/>
</dbReference>
<keyword evidence="2 6" id="KW-0349">Heme</keyword>
<dbReference type="PROSITE" id="PS51007">
    <property type="entry name" value="CYTC"/>
    <property type="match status" value="1"/>
</dbReference>
<evidence type="ECO:0000256" key="3">
    <source>
        <dbReference type="ARBA" id="ARBA00022723"/>
    </source>
</evidence>
<keyword evidence="10" id="KW-1185">Reference proteome</keyword>
<feature type="domain" description="Cytochrome c" evidence="8">
    <location>
        <begin position="33"/>
        <end position="111"/>
    </location>
</feature>
<evidence type="ECO:0000259" key="8">
    <source>
        <dbReference type="PROSITE" id="PS51007"/>
    </source>
</evidence>
<comment type="caution">
    <text evidence="9">The sequence shown here is derived from an EMBL/GenBank/DDBJ whole genome shotgun (WGS) entry which is preliminary data.</text>
</comment>